<dbReference type="EMBL" id="JARAKH010000655">
    <property type="protein sequence ID" value="KAK8374078.1"/>
    <property type="molecule type" value="Genomic_DNA"/>
</dbReference>
<sequence length="147" mass="16763">MVALPILKAYGSVSYLRTTRKDGSHYVAFICDKAKLAPIKKLIIPRLKLCTAILSAKADKQLRRDIELLVSQSVFWTDSTAVVQYIRNTKRRFLIFVANHVGMIHDMSEPEQWRYVSSESNPADDASRGVEGDRFTSETRWLRGPSF</sequence>
<keyword evidence="3" id="KW-1185">Reference proteome</keyword>
<dbReference type="AlphaFoldDB" id="A0AAW0SG54"/>
<reference evidence="2 3" key="1">
    <citation type="submission" date="2023-03" db="EMBL/GenBank/DDBJ databases">
        <title>High-quality genome of Scylla paramamosain provides insights in environmental adaptation.</title>
        <authorList>
            <person name="Zhang L."/>
        </authorList>
    </citation>
    <scope>NUCLEOTIDE SEQUENCE [LARGE SCALE GENOMIC DNA]</scope>
    <source>
        <strain evidence="2">LZ_2023a</strain>
        <tissue evidence="2">Muscle</tissue>
    </source>
</reference>
<dbReference type="Proteomes" id="UP001487740">
    <property type="component" value="Unassembled WGS sequence"/>
</dbReference>
<accession>A0AAW0SG54</accession>
<proteinExistence type="predicted"/>
<evidence type="ECO:0000256" key="1">
    <source>
        <dbReference type="SAM" id="MobiDB-lite"/>
    </source>
</evidence>
<organism evidence="2 3">
    <name type="scientific">Scylla paramamosain</name>
    <name type="common">Mud crab</name>
    <dbReference type="NCBI Taxonomy" id="85552"/>
    <lineage>
        <taxon>Eukaryota</taxon>
        <taxon>Metazoa</taxon>
        <taxon>Ecdysozoa</taxon>
        <taxon>Arthropoda</taxon>
        <taxon>Crustacea</taxon>
        <taxon>Multicrustacea</taxon>
        <taxon>Malacostraca</taxon>
        <taxon>Eumalacostraca</taxon>
        <taxon>Eucarida</taxon>
        <taxon>Decapoda</taxon>
        <taxon>Pleocyemata</taxon>
        <taxon>Brachyura</taxon>
        <taxon>Eubrachyura</taxon>
        <taxon>Portunoidea</taxon>
        <taxon>Portunidae</taxon>
        <taxon>Portuninae</taxon>
        <taxon>Scylla</taxon>
    </lineage>
</organism>
<gene>
    <name evidence="2" type="ORF">O3P69_015518</name>
</gene>
<protein>
    <submittedName>
        <fullName evidence="2">Uncharacterized protein</fullName>
    </submittedName>
</protein>
<evidence type="ECO:0000313" key="3">
    <source>
        <dbReference type="Proteomes" id="UP001487740"/>
    </source>
</evidence>
<dbReference type="Pfam" id="PF05380">
    <property type="entry name" value="Peptidase_A17"/>
    <property type="match status" value="1"/>
</dbReference>
<dbReference type="PANTHER" id="PTHR47331">
    <property type="entry name" value="PHD-TYPE DOMAIN-CONTAINING PROTEIN"/>
    <property type="match status" value="1"/>
</dbReference>
<name>A0AAW0SG54_SCYPA</name>
<feature type="region of interest" description="Disordered" evidence="1">
    <location>
        <begin position="116"/>
        <end position="147"/>
    </location>
</feature>
<comment type="caution">
    <text evidence="2">The sequence shown here is derived from an EMBL/GenBank/DDBJ whole genome shotgun (WGS) entry which is preliminary data.</text>
</comment>
<dbReference type="PANTHER" id="PTHR47331:SF1">
    <property type="entry name" value="GAG-LIKE PROTEIN"/>
    <property type="match status" value="1"/>
</dbReference>
<dbReference type="InterPro" id="IPR008042">
    <property type="entry name" value="Retrotrans_Pao"/>
</dbReference>
<feature type="compositionally biased region" description="Basic and acidic residues" evidence="1">
    <location>
        <begin position="125"/>
        <end position="141"/>
    </location>
</feature>
<evidence type="ECO:0000313" key="2">
    <source>
        <dbReference type="EMBL" id="KAK8374078.1"/>
    </source>
</evidence>